<evidence type="ECO:0000256" key="3">
    <source>
        <dbReference type="ARBA" id="ARBA00023163"/>
    </source>
</evidence>
<dbReference type="AlphaFoldDB" id="A0A558A2X8"/>
<dbReference type="InterPro" id="IPR002577">
    <property type="entry name" value="HTH_HxlR"/>
</dbReference>
<evidence type="ECO:0000256" key="1">
    <source>
        <dbReference type="ARBA" id="ARBA00023015"/>
    </source>
</evidence>
<dbReference type="InterPro" id="IPR036390">
    <property type="entry name" value="WH_DNA-bd_sf"/>
</dbReference>
<accession>A0A558A2X8</accession>
<comment type="caution">
    <text evidence="5">The sequence shown here is derived from an EMBL/GenBank/DDBJ whole genome shotgun (WGS) entry which is preliminary data.</text>
</comment>
<reference evidence="5 6" key="1">
    <citation type="submission" date="2019-07" db="EMBL/GenBank/DDBJ databases">
        <title>New species of Amycolatopsis and Streptomyces.</title>
        <authorList>
            <person name="Duangmal K."/>
            <person name="Teo W.F.A."/>
            <person name="Lipun K."/>
        </authorList>
    </citation>
    <scope>NUCLEOTIDE SEQUENCE [LARGE SCALE GENOMIC DNA]</scope>
    <source>
        <strain evidence="5 6">JCM 30562</strain>
    </source>
</reference>
<dbReference type="InterPro" id="IPR003033">
    <property type="entry name" value="SCP2_sterol-bd_dom"/>
</dbReference>
<dbReference type="EMBL" id="VJZA01000058">
    <property type="protein sequence ID" value="TVT18613.1"/>
    <property type="molecule type" value="Genomic_DNA"/>
</dbReference>
<dbReference type="SUPFAM" id="SSF46785">
    <property type="entry name" value="Winged helix' DNA-binding domain"/>
    <property type="match status" value="1"/>
</dbReference>
<evidence type="ECO:0000259" key="4">
    <source>
        <dbReference type="PROSITE" id="PS51118"/>
    </source>
</evidence>
<feature type="domain" description="HTH hxlR-type" evidence="4">
    <location>
        <begin position="11"/>
        <end position="106"/>
    </location>
</feature>
<dbReference type="Proteomes" id="UP000318578">
    <property type="component" value="Unassembled WGS sequence"/>
</dbReference>
<dbReference type="PANTHER" id="PTHR33204:SF18">
    <property type="entry name" value="TRANSCRIPTIONAL REGULATORY PROTEIN"/>
    <property type="match status" value="1"/>
</dbReference>
<gene>
    <name evidence="5" type="ORF">FNH06_27120</name>
</gene>
<evidence type="ECO:0000256" key="2">
    <source>
        <dbReference type="ARBA" id="ARBA00023125"/>
    </source>
</evidence>
<dbReference type="GO" id="GO:0003677">
    <property type="term" value="F:DNA binding"/>
    <property type="evidence" value="ECO:0007669"/>
    <property type="project" value="UniProtKB-KW"/>
</dbReference>
<evidence type="ECO:0000313" key="6">
    <source>
        <dbReference type="Proteomes" id="UP000318578"/>
    </source>
</evidence>
<sequence>MPTSRSYQEACGIARALDVVGERWALLVVRELLFGPQRFSVLRKALPAASTNLLTDRLRELEGNGVLHRRRVDGAWVYELTEWGRRLEPILLALGGWGLRVPLPPGPALNATSVMIFLRGVVRPGPEASYRIELDGRVWTVRTGGGEVSVAAGEPAEADASIRTDPATLNELLSDAATLDTAVSDGRVVVTGSLPAFRRLVRSAVTP</sequence>
<keyword evidence="1" id="KW-0805">Transcription regulation</keyword>
<dbReference type="InterPro" id="IPR036527">
    <property type="entry name" value="SCP2_sterol-bd_dom_sf"/>
</dbReference>
<dbReference type="RefSeq" id="WP_144642743.1">
    <property type="nucleotide sequence ID" value="NZ_BNAX01000005.1"/>
</dbReference>
<dbReference type="OrthoDB" id="9792527at2"/>
<dbReference type="Gene3D" id="3.30.1050.10">
    <property type="entry name" value="SCP2 sterol-binding domain"/>
    <property type="match status" value="1"/>
</dbReference>
<evidence type="ECO:0000313" key="5">
    <source>
        <dbReference type="EMBL" id="TVT18613.1"/>
    </source>
</evidence>
<dbReference type="PANTHER" id="PTHR33204">
    <property type="entry name" value="TRANSCRIPTIONAL REGULATOR, MARR FAMILY"/>
    <property type="match status" value="1"/>
</dbReference>
<keyword evidence="3" id="KW-0804">Transcription</keyword>
<dbReference type="SUPFAM" id="SSF55718">
    <property type="entry name" value="SCP-like"/>
    <property type="match status" value="1"/>
</dbReference>
<protein>
    <submittedName>
        <fullName evidence="5">HxlR family transcriptional regulator</fullName>
    </submittedName>
</protein>
<organism evidence="5 6">
    <name type="scientific">Amycolatopsis acidiphila</name>
    <dbReference type="NCBI Taxonomy" id="715473"/>
    <lineage>
        <taxon>Bacteria</taxon>
        <taxon>Bacillati</taxon>
        <taxon>Actinomycetota</taxon>
        <taxon>Actinomycetes</taxon>
        <taxon>Pseudonocardiales</taxon>
        <taxon>Pseudonocardiaceae</taxon>
        <taxon>Amycolatopsis</taxon>
    </lineage>
</organism>
<dbReference type="Gene3D" id="1.10.10.10">
    <property type="entry name" value="Winged helix-like DNA-binding domain superfamily/Winged helix DNA-binding domain"/>
    <property type="match status" value="1"/>
</dbReference>
<dbReference type="InterPro" id="IPR036388">
    <property type="entry name" value="WH-like_DNA-bd_sf"/>
</dbReference>
<dbReference type="Pfam" id="PF01638">
    <property type="entry name" value="HxlR"/>
    <property type="match status" value="1"/>
</dbReference>
<keyword evidence="2" id="KW-0238">DNA-binding</keyword>
<dbReference type="Pfam" id="PF02036">
    <property type="entry name" value="SCP2"/>
    <property type="match status" value="1"/>
</dbReference>
<name>A0A558A2X8_9PSEU</name>
<proteinExistence type="predicted"/>
<keyword evidence="6" id="KW-1185">Reference proteome</keyword>
<dbReference type="PROSITE" id="PS51118">
    <property type="entry name" value="HTH_HXLR"/>
    <property type="match status" value="1"/>
</dbReference>